<evidence type="ECO:0000256" key="2">
    <source>
        <dbReference type="ARBA" id="ARBA00022692"/>
    </source>
</evidence>
<feature type="transmembrane region" description="Helical" evidence="5">
    <location>
        <begin position="12"/>
        <end position="34"/>
    </location>
</feature>
<name>A0AAJ2EVW7_9PSED</name>
<dbReference type="InterPro" id="IPR012451">
    <property type="entry name" value="DUF1656"/>
</dbReference>
<proteinExistence type="predicted"/>
<evidence type="ECO:0000256" key="4">
    <source>
        <dbReference type="ARBA" id="ARBA00023136"/>
    </source>
</evidence>
<dbReference type="RefSeq" id="WP_140215104.1">
    <property type="nucleotide sequence ID" value="NZ_CP021645.1"/>
</dbReference>
<feature type="transmembrane region" description="Helical" evidence="5">
    <location>
        <begin position="46"/>
        <end position="66"/>
    </location>
</feature>
<gene>
    <name evidence="6" type="ORF">QE440_000477</name>
</gene>
<keyword evidence="3 5" id="KW-1133">Transmembrane helix</keyword>
<evidence type="ECO:0000256" key="3">
    <source>
        <dbReference type="ARBA" id="ARBA00022989"/>
    </source>
</evidence>
<organism evidence="6 7">
    <name type="scientific">Pseudomonas oryzihabitans</name>
    <dbReference type="NCBI Taxonomy" id="47885"/>
    <lineage>
        <taxon>Bacteria</taxon>
        <taxon>Pseudomonadati</taxon>
        <taxon>Pseudomonadota</taxon>
        <taxon>Gammaproteobacteria</taxon>
        <taxon>Pseudomonadales</taxon>
        <taxon>Pseudomonadaceae</taxon>
        <taxon>Pseudomonas</taxon>
    </lineage>
</organism>
<keyword evidence="1" id="KW-1003">Cell membrane</keyword>
<dbReference type="AlphaFoldDB" id="A0AAJ2EVW7"/>
<accession>A0AAJ2EVW7</accession>
<evidence type="ECO:0000313" key="6">
    <source>
        <dbReference type="EMBL" id="MDR6232736.1"/>
    </source>
</evidence>
<dbReference type="Proteomes" id="UP001268036">
    <property type="component" value="Unassembled WGS sequence"/>
</dbReference>
<evidence type="ECO:0000256" key="1">
    <source>
        <dbReference type="ARBA" id="ARBA00022475"/>
    </source>
</evidence>
<dbReference type="Pfam" id="PF07869">
    <property type="entry name" value="DUF1656"/>
    <property type="match status" value="1"/>
</dbReference>
<reference evidence="6" key="1">
    <citation type="submission" date="2023-08" db="EMBL/GenBank/DDBJ databases">
        <title>Functional and genomic diversity of the sorghum phyllosphere microbiome.</title>
        <authorList>
            <person name="Shade A."/>
        </authorList>
    </citation>
    <scope>NUCLEOTIDE SEQUENCE</scope>
    <source>
        <strain evidence="6">SORGH_AS_0201</strain>
    </source>
</reference>
<protein>
    <submittedName>
        <fullName evidence="6">Uncharacterized protein</fullName>
    </submittedName>
</protein>
<comment type="caution">
    <text evidence="6">The sequence shown here is derived from an EMBL/GenBank/DDBJ whole genome shotgun (WGS) entry which is preliminary data.</text>
</comment>
<dbReference type="EMBL" id="JAVJAF010000001">
    <property type="protein sequence ID" value="MDR6232736.1"/>
    <property type="molecule type" value="Genomic_DNA"/>
</dbReference>
<sequence>MYLHEWSLGGVYVSPLLIYCLLALVPTALSLWLLQWSGLMRYLWHDTLFACALFVICLAGIVGLLAT</sequence>
<keyword evidence="4 5" id="KW-0472">Membrane</keyword>
<keyword evidence="2 5" id="KW-0812">Transmembrane</keyword>
<evidence type="ECO:0000313" key="7">
    <source>
        <dbReference type="Proteomes" id="UP001268036"/>
    </source>
</evidence>
<evidence type="ECO:0000256" key="5">
    <source>
        <dbReference type="SAM" id="Phobius"/>
    </source>
</evidence>